<evidence type="ECO:0000313" key="2">
    <source>
        <dbReference type="EMBL" id="SFO16279.1"/>
    </source>
</evidence>
<evidence type="ECO:0000259" key="1">
    <source>
        <dbReference type="Pfam" id="PF12728"/>
    </source>
</evidence>
<protein>
    <submittedName>
        <fullName evidence="2">Helix-turn-helix domain-containing protein</fullName>
    </submittedName>
</protein>
<dbReference type="InterPro" id="IPR009061">
    <property type="entry name" value="DNA-bd_dom_put_sf"/>
</dbReference>
<evidence type="ECO:0000313" key="3">
    <source>
        <dbReference type="Proteomes" id="UP000183766"/>
    </source>
</evidence>
<dbReference type="Proteomes" id="UP000183766">
    <property type="component" value="Unassembled WGS sequence"/>
</dbReference>
<dbReference type="PANTHER" id="PTHR34585:SF22">
    <property type="entry name" value="HELIX-TURN-HELIX DOMAIN-CONTAINING PROTEIN"/>
    <property type="match status" value="1"/>
</dbReference>
<sequence length="97" mass="11556">MAHDLLTRESPEIIRFFQDIGHITELLRNEPDRYRPVLNGDRYITEAELSESLKITRRTLVEHRTTGLIPYYRLGGRILYKEKDIIKLLDENRLEAF</sequence>
<proteinExistence type="predicted"/>
<dbReference type="InterPro" id="IPR041657">
    <property type="entry name" value="HTH_17"/>
</dbReference>
<dbReference type="SUPFAM" id="SSF46955">
    <property type="entry name" value="Putative DNA-binding domain"/>
    <property type="match status" value="1"/>
</dbReference>
<name>A0A1I5EY04_9BACE</name>
<dbReference type="EMBL" id="FOUM01000071">
    <property type="protein sequence ID" value="SFO16279.1"/>
    <property type="molecule type" value="Genomic_DNA"/>
</dbReference>
<feature type="domain" description="Helix-turn-helix" evidence="1">
    <location>
        <begin position="44"/>
        <end position="93"/>
    </location>
</feature>
<gene>
    <name evidence="2" type="ORF">SAMN05216250_17116</name>
</gene>
<accession>A0A1I5EY04</accession>
<dbReference type="RefSeq" id="WP_074911491.1">
    <property type="nucleotide sequence ID" value="NZ_FOUM01000071.1"/>
</dbReference>
<dbReference type="Pfam" id="PF12728">
    <property type="entry name" value="HTH_17"/>
    <property type="match status" value="1"/>
</dbReference>
<dbReference type="PANTHER" id="PTHR34585">
    <property type="match status" value="1"/>
</dbReference>
<organism evidence="2 3">
    <name type="scientific">Bacteroides xylanisolvens</name>
    <dbReference type="NCBI Taxonomy" id="371601"/>
    <lineage>
        <taxon>Bacteria</taxon>
        <taxon>Pseudomonadati</taxon>
        <taxon>Bacteroidota</taxon>
        <taxon>Bacteroidia</taxon>
        <taxon>Bacteroidales</taxon>
        <taxon>Bacteroidaceae</taxon>
        <taxon>Bacteroides</taxon>
    </lineage>
</organism>
<dbReference type="AlphaFoldDB" id="A0A1I5EY04"/>
<reference evidence="2 3" key="1">
    <citation type="submission" date="2016-10" db="EMBL/GenBank/DDBJ databases">
        <authorList>
            <person name="de Groot N.N."/>
        </authorList>
    </citation>
    <scope>NUCLEOTIDE SEQUENCE [LARGE SCALE GENOMIC DNA]</scope>
    <source>
        <strain evidence="2 3">NLAE-zl-C202</strain>
    </source>
</reference>